<name>A0A3A1U4Z4_9MICO</name>
<feature type="compositionally biased region" description="Basic and acidic residues" evidence="7">
    <location>
        <begin position="1"/>
        <end position="11"/>
    </location>
</feature>
<dbReference type="PROSITE" id="PS00057">
    <property type="entry name" value="RIBOSOMAL_S18"/>
    <property type="match status" value="1"/>
</dbReference>
<keyword evidence="5" id="KW-0694">RNA-binding</keyword>
<evidence type="ECO:0000256" key="4">
    <source>
        <dbReference type="ARBA" id="ARBA00035141"/>
    </source>
</evidence>
<proteinExistence type="inferred from homology"/>
<comment type="similarity">
    <text evidence="1 5 6">Belongs to the bacterial ribosomal protein bS18 family.</text>
</comment>
<dbReference type="GO" id="GO:0003735">
    <property type="term" value="F:structural constituent of ribosome"/>
    <property type="evidence" value="ECO:0007669"/>
    <property type="project" value="InterPro"/>
</dbReference>
<dbReference type="PANTHER" id="PTHR13479:SF40">
    <property type="entry name" value="SMALL RIBOSOMAL SUBUNIT PROTEIN BS18M"/>
    <property type="match status" value="1"/>
</dbReference>
<dbReference type="InterPro" id="IPR018275">
    <property type="entry name" value="Ribosomal_bS18_CS"/>
</dbReference>
<gene>
    <name evidence="5 8" type="primary">rpsR</name>
    <name evidence="8" type="ORF">D1781_01150</name>
</gene>
<dbReference type="InterPro" id="IPR036870">
    <property type="entry name" value="Ribosomal_bS18_sf"/>
</dbReference>
<dbReference type="PRINTS" id="PR00974">
    <property type="entry name" value="RIBOSOMALS18"/>
</dbReference>
<keyword evidence="5" id="KW-0699">rRNA-binding</keyword>
<dbReference type="Proteomes" id="UP000265742">
    <property type="component" value="Unassembled WGS sequence"/>
</dbReference>
<dbReference type="PANTHER" id="PTHR13479">
    <property type="entry name" value="30S RIBOSOMAL PROTEIN S18"/>
    <property type="match status" value="1"/>
</dbReference>
<comment type="caution">
    <text evidence="8">The sequence shown here is derived from an EMBL/GenBank/DDBJ whole genome shotgun (WGS) entry which is preliminary data.</text>
</comment>
<dbReference type="HAMAP" id="MF_00270">
    <property type="entry name" value="Ribosomal_bS18"/>
    <property type="match status" value="1"/>
</dbReference>
<keyword evidence="9" id="KW-1185">Reference proteome</keyword>
<organism evidence="8 9">
    <name type="scientific">Amnibacterium setariae</name>
    <dbReference type="NCBI Taxonomy" id="2306585"/>
    <lineage>
        <taxon>Bacteria</taxon>
        <taxon>Bacillati</taxon>
        <taxon>Actinomycetota</taxon>
        <taxon>Actinomycetes</taxon>
        <taxon>Micrococcales</taxon>
        <taxon>Microbacteriaceae</taxon>
        <taxon>Amnibacterium</taxon>
    </lineage>
</organism>
<dbReference type="GO" id="GO:0022627">
    <property type="term" value="C:cytosolic small ribosomal subunit"/>
    <property type="evidence" value="ECO:0007669"/>
    <property type="project" value="TreeGrafter"/>
</dbReference>
<dbReference type="GO" id="GO:0006412">
    <property type="term" value="P:translation"/>
    <property type="evidence" value="ECO:0007669"/>
    <property type="project" value="UniProtKB-UniRule"/>
</dbReference>
<dbReference type="EMBL" id="QXTG01000001">
    <property type="protein sequence ID" value="RIX30098.1"/>
    <property type="molecule type" value="Genomic_DNA"/>
</dbReference>
<dbReference type="Gene3D" id="4.10.640.10">
    <property type="entry name" value="Ribosomal protein S18"/>
    <property type="match status" value="1"/>
</dbReference>
<evidence type="ECO:0000313" key="8">
    <source>
        <dbReference type="EMBL" id="RIX30098.1"/>
    </source>
</evidence>
<evidence type="ECO:0000256" key="1">
    <source>
        <dbReference type="ARBA" id="ARBA00005589"/>
    </source>
</evidence>
<dbReference type="AlphaFoldDB" id="A0A3A1U4Z4"/>
<comment type="subunit">
    <text evidence="5">Part of the 30S ribosomal subunit. Forms a tight heterodimer with protein bS6.</text>
</comment>
<evidence type="ECO:0000256" key="5">
    <source>
        <dbReference type="HAMAP-Rule" id="MF_00270"/>
    </source>
</evidence>
<protein>
    <recommendedName>
        <fullName evidence="4 5">Small ribosomal subunit protein bS18</fullName>
    </recommendedName>
</protein>
<evidence type="ECO:0000256" key="6">
    <source>
        <dbReference type="RuleBase" id="RU003910"/>
    </source>
</evidence>
<evidence type="ECO:0000256" key="2">
    <source>
        <dbReference type="ARBA" id="ARBA00022980"/>
    </source>
</evidence>
<evidence type="ECO:0000313" key="9">
    <source>
        <dbReference type="Proteomes" id="UP000265742"/>
    </source>
</evidence>
<dbReference type="InterPro" id="IPR001648">
    <property type="entry name" value="Ribosomal_bS18"/>
</dbReference>
<reference evidence="9" key="1">
    <citation type="submission" date="2018-09" db="EMBL/GenBank/DDBJ databases">
        <authorList>
            <person name="Kim I."/>
        </authorList>
    </citation>
    <scope>NUCLEOTIDE SEQUENCE [LARGE SCALE GENOMIC DNA]</scope>
    <source>
        <strain evidence="9">DD4a</strain>
    </source>
</reference>
<comment type="function">
    <text evidence="5">Binds as a heterodimer with protein bS6 to the central domain of the 16S rRNA, where it helps stabilize the platform of the 30S subunit.</text>
</comment>
<keyword evidence="3 5" id="KW-0687">Ribonucleoprotein</keyword>
<evidence type="ECO:0000256" key="3">
    <source>
        <dbReference type="ARBA" id="ARBA00023274"/>
    </source>
</evidence>
<evidence type="ECO:0000256" key="7">
    <source>
        <dbReference type="SAM" id="MobiDB-lite"/>
    </source>
</evidence>
<dbReference type="Pfam" id="PF01084">
    <property type="entry name" value="Ribosomal_S18"/>
    <property type="match status" value="1"/>
</dbReference>
<dbReference type="OrthoDB" id="9812008at2"/>
<feature type="region of interest" description="Disordered" evidence="7">
    <location>
        <begin position="1"/>
        <end position="21"/>
    </location>
</feature>
<dbReference type="NCBIfam" id="TIGR00165">
    <property type="entry name" value="S18"/>
    <property type="match status" value="1"/>
</dbReference>
<dbReference type="SUPFAM" id="SSF46911">
    <property type="entry name" value="Ribosomal protein S18"/>
    <property type="match status" value="1"/>
</dbReference>
<sequence length="85" mass="9362">MAGKSRGDSRKPRTKGGKPVAPAKRIKVGVIDYKDVATLRKFISERGKIRARRITGVSVQEQRLIARAVKNAREMALLPYSGSGR</sequence>
<dbReference type="RefSeq" id="WP_119480461.1">
    <property type="nucleotide sequence ID" value="NZ_QXTG01000001.1"/>
</dbReference>
<dbReference type="GO" id="GO:0070181">
    <property type="term" value="F:small ribosomal subunit rRNA binding"/>
    <property type="evidence" value="ECO:0007669"/>
    <property type="project" value="TreeGrafter"/>
</dbReference>
<accession>A0A3A1U4Z4</accession>
<keyword evidence="2 5" id="KW-0689">Ribosomal protein</keyword>